<dbReference type="Proteomes" id="UP000075901">
    <property type="component" value="Unassembled WGS sequence"/>
</dbReference>
<keyword evidence="12" id="KW-1185">Reference proteome</keyword>
<dbReference type="Pfam" id="PF00753">
    <property type="entry name" value="Lactamase_B"/>
    <property type="match status" value="1"/>
</dbReference>
<dbReference type="GO" id="GO:0019243">
    <property type="term" value="P:methylglyoxal catabolic process to D-lactate via S-lactoyl-glutathione"/>
    <property type="evidence" value="ECO:0007669"/>
    <property type="project" value="InterPro"/>
</dbReference>
<dbReference type="Gene3D" id="3.60.15.10">
    <property type="entry name" value="Ribonuclease Z/Hydroxyacylglutathione hydrolase-like"/>
    <property type="match status" value="1"/>
</dbReference>
<name>A0A182SRW5_9DIPT</name>
<organism evidence="11 12">
    <name type="scientific">Anopheles maculatus</name>
    <dbReference type="NCBI Taxonomy" id="74869"/>
    <lineage>
        <taxon>Eukaryota</taxon>
        <taxon>Metazoa</taxon>
        <taxon>Ecdysozoa</taxon>
        <taxon>Arthropoda</taxon>
        <taxon>Hexapoda</taxon>
        <taxon>Insecta</taxon>
        <taxon>Pterygota</taxon>
        <taxon>Neoptera</taxon>
        <taxon>Endopterygota</taxon>
        <taxon>Diptera</taxon>
        <taxon>Nematocera</taxon>
        <taxon>Culicoidea</taxon>
        <taxon>Culicidae</taxon>
        <taxon>Anophelinae</taxon>
        <taxon>Anopheles</taxon>
        <taxon>Anopheles maculatus group</taxon>
    </lineage>
</organism>
<comment type="similarity">
    <text evidence="4">Belongs to the metallo-beta-lactamase superfamily. Glyoxalase II family.</text>
</comment>
<evidence type="ECO:0000256" key="3">
    <source>
        <dbReference type="ARBA" id="ARBA00004963"/>
    </source>
</evidence>
<evidence type="ECO:0000256" key="4">
    <source>
        <dbReference type="ARBA" id="ARBA00006759"/>
    </source>
</evidence>
<dbReference type="PIRSF" id="PIRSF005457">
    <property type="entry name" value="Glx"/>
    <property type="match status" value="1"/>
</dbReference>
<keyword evidence="6" id="KW-0479">Metal-binding</keyword>
<dbReference type="VEuPathDB" id="VectorBase:AMAM012174"/>
<dbReference type="InterPro" id="IPR032282">
    <property type="entry name" value="HAGH_C"/>
</dbReference>
<dbReference type="GO" id="GO:0046872">
    <property type="term" value="F:metal ion binding"/>
    <property type="evidence" value="ECO:0007669"/>
    <property type="project" value="UniProtKB-KW"/>
</dbReference>
<dbReference type="NCBIfam" id="TIGR03413">
    <property type="entry name" value="GSH_gloB"/>
    <property type="match status" value="1"/>
</dbReference>
<evidence type="ECO:0000256" key="6">
    <source>
        <dbReference type="ARBA" id="ARBA00022723"/>
    </source>
</evidence>
<sequence>MSLLSYLPHRISQRLTALYFTVSSFSLQRRPQTTQTNTMVGMTVTKIPALKDNFMYLIVCNKTREAAVVDPVAPDRVLEVVQEQNCKLNKLLTTHHHWDHAGGNEALYERFRQTPDWGELRVYGGQDDRIARLTHPVKQDDTFDIGSLRVRCLSTPCHTTSHICYYVESETERAVFTGDTLFLAGCGRFFEGTPDQMYEALIEKLSKLPDDTQVYCGHEYALQNLRFGHTIEPNNEDIRVMLERAQAADVEGRRALVPSTIELEKRINVFMRVQHPDMKAKFDTSNPVEIMGLLRAAKDKF</sequence>
<proteinExistence type="inferred from homology"/>
<dbReference type="AlphaFoldDB" id="A0A182SRW5"/>
<reference evidence="12" key="1">
    <citation type="submission" date="2013-09" db="EMBL/GenBank/DDBJ databases">
        <title>The Genome Sequence of Anopheles maculatus species B.</title>
        <authorList>
            <consortium name="The Broad Institute Genomics Platform"/>
            <person name="Neafsey D.E."/>
            <person name="Besansky N."/>
            <person name="Howell P."/>
            <person name="Walton C."/>
            <person name="Young S.K."/>
            <person name="Zeng Q."/>
            <person name="Gargeya S."/>
            <person name="Fitzgerald M."/>
            <person name="Haas B."/>
            <person name="Abouelleil A."/>
            <person name="Allen A.W."/>
            <person name="Alvarado L."/>
            <person name="Arachchi H.M."/>
            <person name="Berlin A.M."/>
            <person name="Chapman S.B."/>
            <person name="Gainer-Dewar J."/>
            <person name="Goldberg J."/>
            <person name="Griggs A."/>
            <person name="Gujja S."/>
            <person name="Hansen M."/>
            <person name="Howarth C."/>
            <person name="Imamovic A."/>
            <person name="Ireland A."/>
            <person name="Larimer J."/>
            <person name="McCowan C."/>
            <person name="Murphy C."/>
            <person name="Pearson M."/>
            <person name="Poon T.W."/>
            <person name="Priest M."/>
            <person name="Roberts A."/>
            <person name="Saif S."/>
            <person name="Shea T."/>
            <person name="Sisk P."/>
            <person name="Sykes S."/>
            <person name="Wortman J."/>
            <person name="Nusbaum C."/>
            <person name="Birren B."/>
        </authorList>
    </citation>
    <scope>NUCLEOTIDE SEQUENCE [LARGE SCALE GENOMIC DNA]</scope>
    <source>
        <strain evidence="12">maculatus3</strain>
    </source>
</reference>
<dbReference type="PANTHER" id="PTHR11935:SF94">
    <property type="entry name" value="TENZING NORGAY, ISOFORM C"/>
    <property type="match status" value="1"/>
</dbReference>
<comment type="pathway">
    <text evidence="3">Secondary metabolite metabolism; methylglyoxal degradation; (R)-lactate from methylglyoxal: step 2/2.</text>
</comment>
<dbReference type="InterPro" id="IPR001279">
    <property type="entry name" value="Metallo-B-lactamas"/>
</dbReference>
<protein>
    <recommendedName>
        <fullName evidence="5">hydroxyacylglutathione hydrolase</fullName>
        <ecNumber evidence="5">3.1.2.6</ecNumber>
    </recommendedName>
    <alternativeName>
        <fullName evidence="9">Glyoxalase II</fullName>
    </alternativeName>
</protein>
<evidence type="ECO:0000259" key="10">
    <source>
        <dbReference type="SMART" id="SM00849"/>
    </source>
</evidence>
<dbReference type="SUPFAM" id="SSF56281">
    <property type="entry name" value="Metallo-hydrolase/oxidoreductase"/>
    <property type="match status" value="1"/>
</dbReference>
<keyword evidence="7" id="KW-0378">Hydrolase</keyword>
<dbReference type="FunFam" id="3.60.15.10:FF:000019">
    <property type="entry name" value="Hydroxyacylglutathione hydrolase, mitochondrial"/>
    <property type="match status" value="1"/>
</dbReference>
<comment type="cofactor">
    <cofactor evidence="2">
        <name>Zn(2+)</name>
        <dbReference type="ChEBI" id="CHEBI:29105"/>
    </cofactor>
</comment>
<dbReference type="HAMAP" id="MF_01374">
    <property type="entry name" value="Glyoxalase_2"/>
    <property type="match status" value="1"/>
</dbReference>
<evidence type="ECO:0000256" key="7">
    <source>
        <dbReference type="ARBA" id="ARBA00022801"/>
    </source>
</evidence>
<dbReference type="InterPro" id="IPR017782">
    <property type="entry name" value="Hydroxyacylglutathione_Hdrlase"/>
</dbReference>
<dbReference type="GO" id="GO:0004416">
    <property type="term" value="F:hydroxyacylglutathione hydrolase activity"/>
    <property type="evidence" value="ECO:0007669"/>
    <property type="project" value="UniProtKB-EC"/>
</dbReference>
<evidence type="ECO:0000256" key="5">
    <source>
        <dbReference type="ARBA" id="ARBA00011917"/>
    </source>
</evidence>
<evidence type="ECO:0000313" key="11">
    <source>
        <dbReference type="EnsemblMetazoa" id="AMAM012174-PA"/>
    </source>
</evidence>
<keyword evidence="8" id="KW-0862">Zinc</keyword>
<dbReference type="SMART" id="SM00849">
    <property type="entry name" value="Lactamase_B"/>
    <property type="match status" value="1"/>
</dbReference>
<evidence type="ECO:0000256" key="1">
    <source>
        <dbReference type="ARBA" id="ARBA00001623"/>
    </source>
</evidence>
<dbReference type="GO" id="GO:0031123">
    <property type="term" value="P:RNA 3'-end processing"/>
    <property type="evidence" value="ECO:0007669"/>
    <property type="project" value="UniProtKB-ARBA"/>
</dbReference>
<dbReference type="InterPro" id="IPR035680">
    <property type="entry name" value="Clx_II_MBL"/>
</dbReference>
<dbReference type="InterPro" id="IPR036866">
    <property type="entry name" value="RibonucZ/Hydroxyglut_hydro"/>
</dbReference>
<accession>A0A182SRW5</accession>
<reference evidence="11" key="2">
    <citation type="submission" date="2020-05" db="UniProtKB">
        <authorList>
            <consortium name="EnsemblMetazoa"/>
        </authorList>
    </citation>
    <scope>IDENTIFICATION</scope>
    <source>
        <strain evidence="11">maculatus3</strain>
    </source>
</reference>
<evidence type="ECO:0000313" key="12">
    <source>
        <dbReference type="Proteomes" id="UP000075901"/>
    </source>
</evidence>
<dbReference type="EnsemblMetazoa" id="AMAM012174-RA">
    <property type="protein sequence ID" value="AMAM012174-PA"/>
    <property type="gene ID" value="AMAM012174"/>
</dbReference>
<dbReference type="Pfam" id="PF16123">
    <property type="entry name" value="HAGH_C"/>
    <property type="match status" value="1"/>
</dbReference>
<evidence type="ECO:0000256" key="9">
    <source>
        <dbReference type="ARBA" id="ARBA00031044"/>
    </source>
</evidence>
<feature type="domain" description="Metallo-beta-lactamase" evidence="10">
    <location>
        <begin position="52"/>
        <end position="218"/>
    </location>
</feature>
<dbReference type="CDD" id="cd07723">
    <property type="entry name" value="hydroxyacylglutathione_hydrolase_MBL-fold"/>
    <property type="match status" value="1"/>
</dbReference>
<dbReference type="EC" id="3.1.2.6" evidence="5"/>
<dbReference type="PANTHER" id="PTHR11935">
    <property type="entry name" value="BETA LACTAMASE DOMAIN"/>
    <property type="match status" value="1"/>
</dbReference>
<evidence type="ECO:0000256" key="2">
    <source>
        <dbReference type="ARBA" id="ARBA00001947"/>
    </source>
</evidence>
<comment type="catalytic activity">
    <reaction evidence="1">
        <text>an S-(2-hydroxyacyl)glutathione + H2O = a 2-hydroxy carboxylate + glutathione + H(+)</text>
        <dbReference type="Rhea" id="RHEA:21864"/>
        <dbReference type="ChEBI" id="CHEBI:15377"/>
        <dbReference type="ChEBI" id="CHEBI:15378"/>
        <dbReference type="ChEBI" id="CHEBI:57925"/>
        <dbReference type="ChEBI" id="CHEBI:58896"/>
        <dbReference type="ChEBI" id="CHEBI:71261"/>
        <dbReference type="EC" id="3.1.2.6"/>
    </reaction>
</comment>
<evidence type="ECO:0000256" key="8">
    <source>
        <dbReference type="ARBA" id="ARBA00022833"/>
    </source>
</evidence>